<comment type="caution">
    <text evidence="1">The sequence shown here is derived from an EMBL/GenBank/DDBJ whole genome shotgun (WGS) entry which is preliminary data.</text>
</comment>
<dbReference type="RefSeq" id="WP_344054858.1">
    <property type="nucleotide sequence ID" value="NZ_BAAAPK010000001.1"/>
</dbReference>
<name>A0ABP4SYF3_9MICO</name>
<organism evidence="1 2">
    <name type="scientific">Microbacterium lacus</name>
    <dbReference type="NCBI Taxonomy" id="415217"/>
    <lineage>
        <taxon>Bacteria</taxon>
        <taxon>Bacillati</taxon>
        <taxon>Actinomycetota</taxon>
        <taxon>Actinomycetes</taxon>
        <taxon>Micrococcales</taxon>
        <taxon>Microbacteriaceae</taxon>
        <taxon>Microbacterium</taxon>
    </lineage>
</organism>
<dbReference type="InterPro" id="IPR027417">
    <property type="entry name" value="P-loop_NTPase"/>
</dbReference>
<protein>
    <submittedName>
        <fullName evidence="1">AAA family ATPase</fullName>
    </submittedName>
</protein>
<proteinExistence type="predicted"/>
<sequence length="159" mass="17460">MRPTLTLFCGPPGAGKTTVARRLEDEGRGTRIATDDWQARLGAPHTDGEFHERLQGALYEHALELVRAGVDVILEDGLWLPGERAEKFADARAAGALISWHVFDIPESELRRRLEKRNSDGAAEAYPVSRAELVPALELFTPPSEAELAAVDEVIVHRG</sequence>
<dbReference type="Gene3D" id="3.40.50.300">
    <property type="entry name" value="P-loop containing nucleotide triphosphate hydrolases"/>
    <property type="match status" value="1"/>
</dbReference>
<gene>
    <name evidence="1" type="ORF">GCM10009807_23920</name>
</gene>
<keyword evidence="2" id="KW-1185">Reference proteome</keyword>
<evidence type="ECO:0000313" key="2">
    <source>
        <dbReference type="Proteomes" id="UP001500596"/>
    </source>
</evidence>
<accession>A0ABP4SYF3</accession>
<dbReference type="EMBL" id="BAAAPK010000001">
    <property type="protein sequence ID" value="GAA1679242.1"/>
    <property type="molecule type" value="Genomic_DNA"/>
</dbReference>
<dbReference type="Pfam" id="PF13671">
    <property type="entry name" value="AAA_33"/>
    <property type="match status" value="1"/>
</dbReference>
<reference evidence="2" key="1">
    <citation type="journal article" date="2019" name="Int. J. Syst. Evol. Microbiol.">
        <title>The Global Catalogue of Microorganisms (GCM) 10K type strain sequencing project: providing services to taxonomists for standard genome sequencing and annotation.</title>
        <authorList>
            <consortium name="The Broad Institute Genomics Platform"/>
            <consortium name="The Broad Institute Genome Sequencing Center for Infectious Disease"/>
            <person name="Wu L."/>
            <person name="Ma J."/>
        </authorList>
    </citation>
    <scope>NUCLEOTIDE SEQUENCE [LARGE SCALE GENOMIC DNA]</scope>
    <source>
        <strain evidence="2">JCM 15575</strain>
    </source>
</reference>
<dbReference type="SUPFAM" id="SSF52540">
    <property type="entry name" value="P-loop containing nucleoside triphosphate hydrolases"/>
    <property type="match status" value="1"/>
</dbReference>
<evidence type="ECO:0000313" key="1">
    <source>
        <dbReference type="EMBL" id="GAA1679242.1"/>
    </source>
</evidence>
<dbReference type="Proteomes" id="UP001500596">
    <property type="component" value="Unassembled WGS sequence"/>
</dbReference>